<name>A0ACC2S786_9FUNG</name>
<evidence type="ECO:0000313" key="1">
    <source>
        <dbReference type="EMBL" id="KAJ9058165.1"/>
    </source>
</evidence>
<keyword evidence="2" id="KW-1185">Reference proteome</keyword>
<evidence type="ECO:0000313" key="2">
    <source>
        <dbReference type="Proteomes" id="UP001165960"/>
    </source>
</evidence>
<proteinExistence type="predicted"/>
<sequence length="363" mass="41735">MCTLEEFIDFIKHAPSTFAVEEKIKKLVLPNGGAISCVRWDNEFYISGTDVIRCVTYRFEALGRTVRNVKKFEEGVFSDLRNLKPGLDASLQEPHSELLRFLHRHQCIRTQKKQKVFYWHSVPHNRMFAEAIEREIKRDALGHECTTFVPSMTDLDQFSAPYSLSSSFSAPQSDSRSTSQDSSQDSFCSMTYDQPMFDFYSSADRSLSFDTSQALGSNFKLWDVSIPPLFDDSMLLSFNAVPFYSQPNEQHNFFSQGLQSMEPSSMSSFSASSSTDVSFSDVNLFHSPSFPSINLTDNAYQSRPKMHHCTYPSCTRKFKRCEHLRRHILSHTGHRPFLCPIVSCQRPFSRKDNLAQHIKTHRF</sequence>
<organism evidence="1 2">
    <name type="scientific">Entomophthora muscae</name>
    <dbReference type="NCBI Taxonomy" id="34485"/>
    <lineage>
        <taxon>Eukaryota</taxon>
        <taxon>Fungi</taxon>
        <taxon>Fungi incertae sedis</taxon>
        <taxon>Zoopagomycota</taxon>
        <taxon>Entomophthoromycotina</taxon>
        <taxon>Entomophthoromycetes</taxon>
        <taxon>Entomophthorales</taxon>
        <taxon>Entomophthoraceae</taxon>
        <taxon>Entomophthora</taxon>
    </lineage>
</organism>
<comment type="caution">
    <text evidence="1">The sequence shown here is derived from an EMBL/GenBank/DDBJ whole genome shotgun (WGS) entry which is preliminary data.</text>
</comment>
<accession>A0ACC2S786</accession>
<reference evidence="1" key="1">
    <citation type="submission" date="2022-04" db="EMBL/GenBank/DDBJ databases">
        <title>Genome of the entomopathogenic fungus Entomophthora muscae.</title>
        <authorList>
            <person name="Elya C."/>
            <person name="Lovett B.R."/>
            <person name="Lee E."/>
            <person name="Macias A.M."/>
            <person name="Hajek A.E."/>
            <person name="De Bivort B.L."/>
            <person name="Kasson M.T."/>
            <person name="De Fine Licht H.H."/>
            <person name="Stajich J.E."/>
        </authorList>
    </citation>
    <scope>NUCLEOTIDE SEQUENCE</scope>
    <source>
        <strain evidence="1">Berkeley</strain>
    </source>
</reference>
<gene>
    <name evidence="1" type="ORF">DSO57_1015201</name>
</gene>
<protein>
    <submittedName>
        <fullName evidence="1">Uncharacterized protein</fullName>
    </submittedName>
</protein>
<dbReference type="EMBL" id="QTSX02005739">
    <property type="protein sequence ID" value="KAJ9058165.1"/>
    <property type="molecule type" value="Genomic_DNA"/>
</dbReference>
<dbReference type="Proteomes" id="UP001165960">
    <property type="component" value="Unassembled WGS sequence"/>
</dbReference>